<evidence type="ECO:0000313" key="4">
    <source>
        <dbReference type="Proteomes" id="UP000316649"/>
    </source>
</evidence>
<dbReference type="NCBIfam" id="TIGR00252">
    <property type="entry name" value="YraN family protein"/>
    <property type="match status" value="1"/>
</dbReference>
<reference evidence="3 4" key="1">
    <citation type="submission" date="2019-07" db="EMBL/GenBank/DDBJ databases">
        <title>The pathways for chlorine oxyanion respiration interact through the shared metabolite chlorate.</title>
        <authorList>
            <person name="Barnum T.P."/>
            <person name="Cheng Y."/>
            <person name="Hill K.A."/>
            <person name="Lucas L.N."/>
            <person name="Carlson H.K."/>
            <person name="Coates J.D."/>
        </authorList>
    </citation>
    <scope>NUCLEOTIDE SEQUENCE [LARGE SCALE GENOMIC DNA]</scope>
    <source>
        <strain evidence="3 4">BK-1</strain>
    </source>
</reference>
<name>A0A557SC55_9GAMM</name>
<dbReference type="RefSeq" id="WP_144358977.1">
    <property type="nucleotide sequence ID" value="NZ_VMNH01000010.1"/>
</dbReference>
<dbReference type="Gene3D" id="3.40.1350.10">
    <property type="match status" value="1"/>
</dbReference>
<evidence type="ECO:0000256" key="1">
    <source>
        <dbReference type="ARBA" id="ARBA00006738"/>
    </source>
</evidence>
<dbReference type="InterPro" id="IPR011335">
    <property type="entry name" value="Restrct_endonuc-II-like"/>
</dbReference>
<dbReference type="HAMAP" id="MF_00048">
    <property type="entry name" value="UPF0102"/>
    <property type="match status" value="1"/>
</dbReference>
<proteinExistence type="inferred from homology"/>
<dbReference type="OrthoDB" id="9794876at2"/>
<dbReference type="Proteomes" id="UP000316649">
    <property type="component" value="Unassembled WGS sequence"/>
</dbReference>
<dbReference type="AlphaFoldDB" id="A0A557SC55"/>
<dbReference type="Pfam" id="PF02021">
    <property type="entry name" value="UPF0102"/>
    <property type="match status" value="1"/>
</dbReference>
<evidence type="ECO:0000313" key="3">
    <source>
        <dbReference type="EMBL" id="TVO74891.1"/>
    </source>
</evidence>
<dbReference type="PANTHER" id="PTHR34039">
    <property type="entry name" value="UPF0102 PROTEIN YRAN"/>
    <property type="match status" value="1"/>
</dbReference>
<dbReference type="CDD" id="cd20736">
    <property type="entry name" value="PoNe_Nuclease"/>
    <property type="match status" value="1"/>
</dbReference>
<dbReference type="EMBL" id="VMNH01000010">
    <property type="protein sequence ID" value="TVO74891.1"/>
    <property type="molecule type" value="Genomic_DNA"/>
</dbReference>
<sequence length="124" mass="14507">MSHFFQGWKRGNEAEKLACNYLEQQGLRILERNYRCKMGEIDIIMEDQRTLVFVEVRYRKQSAFGSAAESVTTSKQKKLIRAAYHYLEAHKRHNSVCRFDVLAITGAANEHIEWIPNAFQQELV</sequence>
<protein>
    <recommendedName>
        <fullName evidence="2">UPF0102 protein FHP88_10380</fullName>
    </recommendedName>
</protein>
<evidence type="ECO:0000256" key="2">
    <source>
        <dbReference type="HAMAP-Rule" id="MF_00048"/>
    </source>
</evidence>
<accession>A0A557SC55</accession>
<dbReference type="SUPFAM" id="SSF52980">
    <property type="entry name" value="Restriction endonuclease-like"/>
    <property type="match status" value="1"/>
</dbReference>
<comment type="similarity">
    <text evidence="1 2">Belongs to the UPF0102 family.</text>
</comment>
<dbReference type="InterPro" id="IPR003509">
    <property type="entry name" value="UPF0102_YraN-like"/>
</dbReference>
<dbReference type="GO" id="GO:0003676">
    <property type="term" value="F:nucleic acid binding"/>
    <property type="evidence" value="ECO:0007669"/>
    <property type="project" value="InterPro"/>
</dbReference>
<organism evidence="3 4">
    <name type="scientific">Sedimenticola selenatireducens</name>
    <dbReference type="NCBI Taxonomy" id="191960"/>
    <lineage>
        <taxon>Bacteria</taxon>
        <taxon>Pseudomonadati</taxon>
        <taxon>Pseudomonadota</taxon>
        <taxon>Gammaproteobacteria</taxon>
        <taxon>Chromatiales</taxon>
        <taxon>Sedimenticolaceae</taxon>
        <taxon>Sedimenticola</taxon>
    </lineage>
</organism>
<dbReference type="PANTHER" id="PTHR34039:SF1">
    <property type="entry name" value="UPF0102 PROTEIN YRAN"/>
    <property type="match status" value="1"/>
</dbReference>
<dbReference type="NCBIfam" id="NF009154">
    <property type="entry name" value="PRK12497.3-3"/>
    <property type="match status" value="1"/>
</dbReference>
<dbReference type="NCBIfam" id="NF009150">
    <property type="entry name" value="PRK12497.1-3"/>
    <property type="match status" value="1"/>
</dbReference>
<keyword evidence="4" id="KW-1185">Reference proteome</keyword>
<gene>
    <name evidence="3" type="ORF">FHP88_10380</name>
</gene>
<comment type="caution">
    <text evidence="3">The sequence shown here is derived from an EMBL/GenBank/DDBJ whole genome shotgun (WGS) entry which is preliminary data.</text>
</comment>
<dbReference type="InterPro" id="IPR011856">
    <property type="entry name" value="tRNA_endonuc-like_dom_sf"/>
</dbReference>